<dbReference type="InterPro" id="IPR022634">
    <property type="entry name" value="DNA_polIII_beta_N"/>
</dbReference>
<dbReference type="GO" id="GO:0003887">
    <property type="term" value="F:DNA-directed DNA polymerase activity"/>
    <property type="evidence" value="ECO:0007669"/>
    <property type="project" value="UniProtKB-KW"/>
</dbReference>
<dbReference type="Proteomes" id="UP000011841">
    <property type="component" value="Chromosome"/>
</dbReference>
<dbReference type="GO" id="GO:0006271">
    <property type="term" value="P:DNA strand elongation involved in DNA replication"/>
    <property type="evidence" value="ECO:0007669"/>
    <property type="project" value="TreeGrafter"/>
</dbReference>
<dbReference type="Gene3D" id="3.10.150.10">
    <property type="entry name" value="DNA Polymerase III, subunit A, domain 2"/>
    <property type="match status" value="1"/>
</dbReference>
<feature type="domain" description="DNA polymerase III beta sliding clamp N-terminal" evidence="12">
    <location>
        <begin position="1"/>
        <end position="119"/>
    </location>
</feature>
<proteinExistence type="inferred from homology"/>
<keyword evidence="9" id="KW-0238">DNA-binding</keyword>
<dbReference type="STRING" id="1245469.S58_16320"/>
<evidence type="ECO:0000256" key="2">
    <source>
        <dbReference type="ARBA" id="ARBA00010752"/>
    </source>
</evidence>
<dbReference type="Pfam" id="PF00712">
    <property type="entry name" value="DNA_pol3_beta"/>
    <property type="match status" value="1"/>
</dbReference>
<evidence type="ECO:0000256" key="1">
    <source>
        <dbReference type="ARBA" id="ARBA00004496"/>
    </source>
</evidence>
<evidence type="ECO:0000256" key="9">
    <source>
        <dbReference type="ARBA" id="ARBA00023125"/>
    </source>
</evidence>
<dbReference type="EMBL" id="AP012603">
    <property type="protein sequence ID" value="BAM87640.1"/>
    <property type="molecule type" value="Genomic_DNA"/>
</dbReference>
<dbReference type="RefSeq" id="WP_015664769.1">
    <property type="nucleotide sequence ID" value="NC_020453.1"/>
</dbReference>
<dbReference type="PANTHER" id="PTHR30478:SF0">
    <property type="entry name" value="BETA SLIDING CLAMP"/>
    <property type="match status" value="1"/>
</dbReference>
<dbReference type="OrthoDB" id="8421503at2"/>
<evidence type="ECO:0000256" key="5">
    <source>
        <dbReference type="ARBA" id="ARBA00022679"/>
    </source>
</evidence>
<comment type="similarity">
    <text evidence="2">Belongs to the beta sliding clamp family.</text>
</comment>
<name>M4ZN58_9BRAD</name>
<keyword evidence="5" id="KW-0808">Transferase</keyword>
<evidence type="ECO:0000313" key="14">
    <source>
        <dbReference type="Proteomes" id="UP000011841"/>
    </source>
</evidence>
<dbReference type="KEGG" id="aol:S58_16320"/>
<evidence type="ECO:0000259" key="12">
    <source>
        <dbReference type="Pfam" id="PF00712"/>
    </source>
</evidence>
<dbReference type="PANTHER" id="PTHR30478">
    <property type="entry name" value="DNA POLYMERASE III SUBUNIT BETA"/>
    <property type="match status" value="1"/>
</dbReference>
<keyword evidence="14" id="KW-1185">Reference proteome</keyword>
<dbReference type="InterPro" id="IPR046938">
    <property type="entry name" value="DNA_clamp_sf"/>
</dbReference>
<keyword evidence="7" id="KW-0235">DNA replication</keyword>
<evidence type="ECO:0000256" key="6">
    <source>
        <dbReference type="ARBA" id="ARBA00022695"/>
    </source>
</evidence>
<protein>
    <recommendedName>
        <fullName evidence="3">Beta sliding clamp</fullName>
    </recommendedName>
    <alternativeName>
        <fullName evidence="11">Beta-clamp processivity factor</fullName>
    </alternativeName>
    <alternativeName>
        <fullName evidence="10">DNA polymerase III beta sliding clamp subunit</fullName>
    </alternativeName>
</protein>
<evidence type="ECO:0000256" key="3">
    <source>
        <dbReference type="ARBA" id="ARBA00021035"/>
    </source>
</evidence>
<dbReference type="GO" id="GO:0009360">
    <property type="term" value="C:DNA polymerase III complex"/>
    <property type="evidence" value="ECO:0007669"/>
    <property type="project" value="InterPro"/>
</dbReference>
<evidence type="ECO:0000256" key="7">
    <source>
        <dbReference type="ARBA" id="ARBA00022705"/>
    </source>
</evidence>
<dbReference type="eggNOG" id="COG0592">
    <property type="taxonomic scope" value="Bacteria"/>
</dbReference>
<dbReference type="GO" id="GO:0003677">
    <property type="term" value="F:DNA binding"/>
    <property type="evidence" value="ECO:0007669"/>
    <property type="project" value="UniProtKB-KW"/>
</dbReference>
<dbReference type="SUPFAM" id="SSF55979">
    <property type="entry name" value="DNA clamp"/>
    <property type="match status" value="2"/>
</dbReference>
<evidence type="ECO:0000256" key="11">
    <source>
        <dbReference type="ARBA" id="ARBA00033276"/>
    </source>
</evidence>
<evidence type="ECO:0000256" key="8">
    <source>
        <dbReference type="ARBA" id="ARBA00022932"/>
    </source>
</evidence>
<keyword evidence="6" id="KW-0548">Nucleotidyltransferase</keyword>
<evidence type="ECO:0000313" key="13">
    <source>
        <dbReference type="EMBL" id="BAM87640.1"/>
    </source>
</evidence>
<dbReference type="GO" id="GO:0005737">
    <property type="term" value="C:cytoplasm"/>
    <property type="evidence" value="ECO:0007669"/>
    <property type="project" value="UniProtKB-SubCell"/>
</dbReference>
<dbReference type="GeneID" id="301815569"/>
<dbReference type="SMART" id="SM00480">
    <property type="entry name" value="POL3Bc"/>
    <property type="match status" value="1"/>
</dbReference>
<accession>M4ZN58</accession>
<evidence type="ECO:0000256" key="4">
    <source>
        <dbReference type="ARBA" id="ARBA00022490"/>
    </source>
</evidence>
<dbReference type="Gene3D" id="3.70.10.10">
    <property type="match status" value="1"/>
</dbReference>
<sequence>MKLKINRDKLAEIVTRGVSSAPKNSPAVIANNARIIVRDGMLHVATTDFSMQVEASGECAIERAGSTTVDAGKLKMVVDRLPKGVEVTIDYDDSKHEMIVKAGRSRTSFPTLPAKDWPARQYREEGATFKIDGSDFVKLFGHTATELSTVPSSPMQGVFFHITGKRLAAVGTTGMILIMTSIPAPEGAEGMPVDSSGRPGIILSAETVSQIIRLFRAAEDVQVVINEHSIFVSTDTTRFCSSLLLGTYPNYTPLVSNPSETRIKLERDACASAVALLEPFALKDQGYRLQCAGSDEGFVVAVGGQTGGGVDVVEADINGEVASFGLNGQYLKTMLGAFKVATVALHPDHTNRRVLFQAEEEPELIGAIGMMNTSTEMAAGPKHD</sequence>
<organism evidence="13 14">
    <name type="scientific">Bradyrhizobium oligotrophicum S58</name>
    <dbReference type="NCBI Taxonomy" id="1245469"/>
    <lineage>
        <taxon>Bacteria</taxon>
        <taxon>Pseudomonadati</taxon>
        <taxon>Pseudomonadota</taxon>
        <taxon>Alphaproteobacteria</taxon>
        <taxon>Hyphomicrobiales</taxon>
        <taxon>Nitrobacteraceae</taxon>
        <taxon>Bradyrhizobium</taxon>
    </lineage>
</organism>
<dbReference type="HOGENOM" id="CLU_718998_0_0_5"/>
<reference evidence="13 14" key="1">
    <citation type="journal article" date="2013" name="Appl. Environ. Microbiol.">
        <title>Genome analysis suggests that the soil oligotrophic bacterium Agromonas oligotrophica (Bradyrhizobium oligotrophicum) is a nitrogen-fixing symbiont of Aeschynomene indica.</title>
        <authorList>
            <person name="Okubo T."/>
            <person name="Fukushima S."/>
            <person name="Itakura M."/>
            <person name="Oshima K."/>
            <person name="Longtonglang A."/>
            <person name="Teaumroong N."/>
            <person name="Mitsui H."/>
            <person name="Hattori M."/>
            <person name="Hattori R."/>
            <person name="Hattori T."/>
            <person name="Minamisawa K."/>
        </authorList>
    </citation>
    <scope>NUCLEOTIDE SEQUENCE [LARGE SCALE GENOMIC DNA]</scope>
    <source>
        <strain evidence="13 14">S58</strain>
    </source>
</reference>
<dbReference type="AlphaFoldDB" id="M4ZN58"/>
<dbReference type="GO" id="GO:0008408">
    <property type="term" value="F:3'-5' exonuclease activity"/>
    <property type="evidence" value="ECO:0007669"/>
    <property type="project" value="InterPro"/>
</dbReference>
<gene>
    <name evidence="13" type="ORF">S58_16320</name>
</gene>
<keyword evidence="4" id="KW-0963">Cytoplasm</keyword>
<keyword evidence="8 13" id="KW-0239">DNA-directed DNA polymerase</keyword>
<dbReference type="PATRIC" id="fig|1245469.3.peg.1670"/>
<evidence type="ECO:0000256" key="10">
    <source>
        <dbReference type="ARBA" id="ARBA00030988"/>
    </source>
</evidence>
<dbReference type="InterPro" id="IPR001001">
    <property type="entry name" value="DNA_polIII_beta"/>
</dbReference>
<comment type="subcellular location">
    <subcellularLocation>
        <location evidence="1">Cytoplasm</location>
    </subcellularLocation>
</comment>